<name>A0A1H4AD85_9BACT</name>
<evidence type="ECO:0000313" key="2">
    <source>
        <dbReference type="Proteomes" id="UP000199041"/>
    </source>
</evidence>
<reference evidence="1 2" key="1">
    <citation type="submission" date="2016-10" db="EMBL/GenBank/DDBJ databases">
        <authorList>
            <person name="de Groot N.N."/>
        </authorList>
    </citation>
    <scope>NUCLEOTIDE SEQUENCE [LARGE SCALE GENOMIC DNA]</scope>
    <source>
        <strain evidence="1 2">Vu-144</strain>
    </source>
</reference>
<gene>
    <name evidence="1" type="ORF">SAMN05192529_11439</name>
</gene>
<dbReference type="AlphaFoldDB" id="A0A1H4AD85"/>
<protein>
    <submittedName>
        <fullName evidence="1">Uncharacterized protein</fullName>
    </submittedName>
</protein>
<proteinExistence type="predicted"/>
<dbReference type="EMBL" id="FNQY01000014">
    <property type="protein sequence ID" value="SEA33691.1"/>
    <property type="molecule type" value="Genomic_DNA"/>
</dbReference>
<dbReference type="Proteomes" id="UP000199041">
    <property type="component" value="Unassembled WGS sequence"/>
</dbReference>
<accession>A0A1H4AD85</accession>
<dbReference type="STRING" id="551991.SAMN05192529_11439"/>
<organism evidence="1 2">
    <name type="scientific">Arachidicoccus rhizosphaerae</name>
    <dbReference type="NCBI Taxonomy" id="551991"/>
    <lineage>
        <taxon>Bacteria</taxon>
        <taxon>Pseudomonadati</taxon>
        <taxon>Bacteroidota</taxon>
        <taxon>Chitinophagia</taxon>
        <taxon>Chitinophagales</taxon>
        <taxon>Chitinophagaceae</taxon>
        <taxon>Arachidicoccus</taxon>
    </lineage>
</organism>
<sequence>MVIFPLETNIAEMLQEVQEIFLRHDIDFCQMPKNKNGQAGFYHHNINN</sequence>
<keyword evidence="2" id="KW-1185">Reference proteome</keyword>
<evidence type="ECO:0000313" key="1">
    <source>
        <dbReference type="EMBL" id="SEA33691.1"/>
    </source>
</evidence>